<name>A0A2G9XCH0_UNCKA</name>
<proteinExistence type="predicted"/>
<reference evidence="2 3" key="1">
    <citation type="submission" date="2017-09" db="EMBL/GenBank/DDBJ databases">
        <title>Depth-based differentiation of microbial function through sediment-hosted aquifers and enrichment of novel symbionts in the deep terrestrial subsurface.</title>
        <authorList>
            <person name="Probst A.J."/>
            <person name="Ladd B."/>
            <person name="Jarett J.K."/>
            <person name="Geller-Mcgrath D.E."/>
            <person name="Sieber C.M."/>
            <person name="Emerson J.B."/>
            <person name="Anantharaman K."/>
            <person name="Thomas B.C."/>
            <person name="Malmstrom R."/>
            <person name="Stieglmeier M."/>
            <person name="Klingl A."/>
            <person name="Woyke T."/>
            <person name="Ryan C.M."/>
            <person name="Banfield J.F."/>
        </authorList>
    </citation>
    <scope>NUCLEOTIDE SEQUENCE [LARGE SCALE GENOMIC DNA]</scope>
    <source>
        <strain evidence="2">CG23_combo_of_CG06-09_8_20_14_all_40_14</strain>
    </source>
</reference>
<keyword evidence="1" id="KW-0812">Transmembrane</keyword>
<dbReference type="EMBL" id="PCQY01000015">
    <property type="protein sequence ID" value="PIP04688.1"/>
    <property type="molecule type" value="Genomic_DNA"/>
</dbReference>
<organism evidence="2 3">
    <name type="scientific">candidate division WWE3 bacterium CG23_combo_of_CG06-09_8_20_14_all_40_14</name>
    <dbReference type="NCBI Taxonomy" id="1975095"/>
    <lineage>
        <taxon>Bacteria</taxon>
        <taxon>Katanobacteria</taxon>
    </lineage>
</organism>
<feature type="transmembrane region" description="Helical" evidence="1">
    <location>
        <begin position="89"/>
        <end position="108"/>
    </location>
</feature>
<feature type="transmembrane region" description="Helical" evidence="1">
    <location>
        <begin position="62"/>
        <end position="82"/>
    </location>
</feature>
<gene>
    <name evidence="2" type="ORF">COX53_01140</name>
</gene>
<protein>
    <submittedName>
        <fullName evidence="2">Uncharacterized protein</fullName>
    </submittedName>
</protein>
<comment type="caution">
    <text evidence="2">The sequence shown here is derived from an EMBL/GenBank/DDBJ whole genome shotgun (WGS) entry which is preliminary data.</text>
</comment>
<keyword evidence="1" id="KW-0472">Membrane</keyword>
<dbReference type="Proteomes" id="UP000231388">
    <property type="component" value="Unassembled WGS sequence"/>
</dbReference>
<evidence type="ECO:0000313" key="2">
    <source>
        <dbReference type="EMBL" id="PIP04688.1"/>
    </source>
</evidence>
<dbReference type="AlphaFoldDB" id="A0A2G9XCH0"/>
<evidence type="ECO:0000256" key="1">
    <source>
        <dbReference type="SAM" id="Phobius"/>
    </source>
</evidence>
<keyword evidence="1" id="KW-1133">Transmembrane helix</keyword>
<accession>A0A2G9XCH0</accession>
<feature type="transmembrane region" description="Helical" evidence="1">
    <location>
        <begin position="7"/>
        <end position="27"/>
    </location>
</feature>
<sequence>MFRKNLWLIINLTLASLFLYYMAGVYVCDTVSLYNSNDIINPFPWEVYGEYGCALRYSLTTMFLSVVWGAITLLGLIIPVFTKNLKRNLKISLIFISILGLTYAFAYIREQYRANNLKTEQLSQKESELNRKMRATGKGIEENATGNYTVTNCTDTLQEKNNFKILIISCTAYVKAAGSYIIKGKVFPNSSAEDVYDNALMESNSLLWDSQTGGIVKIDMEYRHLAKGKSIPNGRYGYSLEFIPSGGLSNKLSPYIFKGVTTQSYSGYLFDSLPFKPADKF</sequence>
<evidence type="ECO:0000313" key="3">
    <source>
        <dbReference type="Proteomes" id="UP000231388"/>
    </source>
</evidence>